<evidence type="ECO:0000313" key="2">
    <source>
        <dbReference type="Proteomes" id="UP000003811"/>
    </source>
</evidence>
<gene>
    <name evidence="1" type="ORF">PMA4326_016020</name>
</gene>
<protein>
    <submittedName>
        <fullName evidence="1">ParB N-terminal domain-containing protein</fullName>
    </submittedName>
</protein>
<evidence type="ECO:0000313" key="1">
    <source>
        <dbReference type="EMBL" id="QHE97958.1"/>
    </source>
</evidence>
<dbReference type="Proteomes" id="UP000003811">
    <property type="component" value="Chromosome"/>
</dbReference>
<dbReference type="Gene3D" id="3.90.1530.10">
    <property type="entry name" value="Conserved hypothetical protein from pyrococcus furiosus pfu- 392566-001, ParB domain"/>
    <property type="match status" value="1"/>
</dbReference>
<reference evidence="1 2" key="1">
    <citation type="journal article" date="2011" name="PLoS Pathog.">
        <title>Dynamic evolution of pathogenicity revealed by sequencing and comparative genomics of 19 Pseudomonas syringae isolates.</title>
        <authorList>
            <person name="Baltrus D.A."/>
            <person name="Nishimura M.T."/>
            <person name="Romanchuk A."/>
            <person name="Chang J.H."/>
            <person name="Mukhtar M.S."/>
            <person name="Cherkis K."/>
            <person name="Roach J."/>
            <person name="Grant S.R."/>
            <person name="Jones C.D."/>
            <person name="Dangl J.L."/>
        </authorList>
    </citation>
    <scope>NUCLEOTIDE SEQUENCE [LARGE SCALE GENOMIC DNA]</scope>
    <source>
        <strain evidence="1 2">ES4326</strain>
    </source>
</reference>
<dbReference type="RefSeq" id="WP_007250335.1">
    <property type="nucleotide sequence ID" value="NZ_CP047260.1"/>
</dbReference>
<dbReference type="CDD" id="cd16400">
    <property type="entry name" value="ParB_Srx_like_nuclease"/>
    <property type="match status" value="1"/>
</dbReference>
<organism evidence="1 2">
    <name type="scientific">Pseudomonas syringae pv. maculicola str. ES4326</name>
    <dbReference type="NCBI Taxonomy" id="629265"/>
    <lineage>
        <taxon>Bacteria</taxon>
        <taxon>Pseudomonadati</taxon>
        <taxon>Pseudomonadota</taxon>
        <taxon>Gammaproteobacteria</taxon>
        <taxon>Pseudomonadales</taxon>
        <taxon>Pseudomonadaceae</taxon>
        <taxon>Pseudomonas</taxon>
    </lineage>
</organism>
<dbReference type="SUPFAM" id="SSF110849">
    <property type="entry name" value="ParB/Sulfiredoxin"/>
    <property type="match status" value="1"/>
</dbReference>
<accession>A0A8T8C354</accession>
<dbReference type="AlphaFoldDB" id="A0A8T8C354"/>
<sequence>MIISNVKLVDICFLKPHEHVDETNLKCLTEEINKHGFWHVPIIFDKESGVIMDGHHRYNFALISGFSKIPSYEMSYRSERVKVYDWKTGLPFAYQEILRTVDSGELLPPKTTRHEFYEKFASVNIELTQLY</sequence>
<name>A0A8T8C354_PSEYM</name>
<proteinExistence type="predicted"/>
<dbReference type="InterPro" id="IPR036086">
    <property type="entry name" value="ParB/Sulfiredoxin_sf"/>
</dbReference>
<dbReference type="EMBL" id="CP047260">
    <property type="protein sequence ID" value="QHE97958.1"/>
    <property type="molecule type" value="Genomic_DNA"/>
</dbReference>